<dbReference type="PIRSF" id="PIRSF037112">
    <property type="entry name" value="Antirestriction_ArdC"/>
    <property type="match status" value="1"/>
</dbReference>
<dbReference type="EMBL" id="CP036281">
    <property type="protein sequence ID" value="QDU80480.1"/>
    <property type="molecule type" value="Genomic_DNA"/>
</dbReference>
<evidence type="ECO:0000259" key="2">
    <source>
        <dbReference type="Pfam" id="PF18818"/>
    </source>
</evidence>
<evidence type="ECO:0000313" key="4">
    <source>
        <dbReference type="Proteomes" id="UP000317178"/>
    </source>
</evidence>
<dbReference type="GO" id="GO:0003697">
    <property type="term" value="F:single-stranded DNA binding"/>
    <property type="evidence" value="ECO:0007669"/>
    <property type="project" value="InterPro"/>
</dbReference>
<dbReference type="GO" id="GO:0016779">
    <property type="term" value="F:nucleotidyltransferase activity"/>
    <property type="evidence" value="ECO:0007669"/>
    <property type="project" value="UniProtKB-KW"/>
</dbReference>
<dbReference type="InterPro" id="IPR041459">
    <property type="entry name" value="MPTase-PolyVal"/>
</dbReference>
<dbReference type="InterPro" id="IPR013610">
    <property type="entry name" value="ArdC_N"/>
</dbReference>
<accession>A0A518CMM9</accession>
<feature type="domain" description="N-terminal" evidence="1">
    <location>
        <begin position="6"/>
        <end position="124"/>
    </location>
</feature>
<evidence type="ECO:0000313" key="3">
    <source>
        <dbReference type="EMBL" id="QDU80480.1"/>
    </source>
</evidence>
<keyword evidence="3" id="KW-0808">Transferase</keyword>
<reference evidence="3 4" key="1">
    <citation type="submission" date="2019-02" db="EMBL/GenBank/DDBJ databases">
        <title>Deep-cultivation of Planctomycetes and their phenomic and genomic characterization uncovers novel biology.</title>
        <authorList>
            <person name="Wiegand S."/>
            <person name="Jogler M."/>
            <person name="Boedeker C."/>
            <person name="Pinto D."/>
            <person name="Vollmers J."/>
            <person name="Rivas-Marin E."/>
            <person name="Kohn T."/>
            <person name="Peeters S.H."/>
            <person name="Heuer A."/>
            <person name="Rast P."/>
            <person name="Oberbeckmann S."/>
            <person name="Bunk B."/>
            <person name="Jeske O."/>
            <person name="Meyerdierks A."/>
            <person name="Storesund J.E."/>
            <person name="Kallscheuer N."/>
            <person name="Luecker S."/>
            <person name="Lage O.M."/>
            <person name="Pohl T."/>
            <person name="Merkel B.J."/>
            <person name="Hornburger P."/>
            <person name="Mueller R.-W."/>
            <person name="Bruemmer F."/>
            <person name="Labrenz M."/>
            <person name="Spormann A.M."/>
            <person name="Op den Camp H."/>
            <person name="Overmann J."/>
            <person name="Amann R."/>
            <person name="Jetten M.S.M."/>
            <person name="Mascher T."/>
            <person name="Medema M.H."/>
            <person name="Devos D.P."/>
            <person name="Kaster A.-K."/>
            <person name="Ovreas L."/>
            <person name="Rohde M."/>
            <person name="Galperin M.Y."/>
            <person name="Jogler C."/>
        </authorList>
    </citation>
    <scope>NUCLEOTIDE SEQUENCE [LARGE SCALE GENOMIC DNA]</scope>
    <source>
        <strain evidence="3 4">Pla110</strain>
    </source>
</reference>
<dbReference type="Pfam" id="PF18818">
    <property type="entry name" value="MPTase-PolyVal"/>
    <property type="match status" value="1"/>
</dbReference>
<dbReference type="EC" id="2.7.7.-" evidence="3"/>
<name>A0A518CMM9_9PLAN</name>
<gene>
    <name evidence="3" type="primary">traC_1</name>
    <name evidence="3" type="ORF">Pla110_22100</name>
</gene>
<dbReference type="KEGG" id="plon:Pla110_22100"/>
<dbReference type="AlphaFoldDB" id="A0A518CMM9"/>
<keyword evidence="4" id="KW-1185">Reference proteome</keyword>
<dbReference type="Proteomes" id="UP000317178">
    <property type="component" value="Chromosome"/>
</dbReference>
<evidence type="ECO:0000259" key="1">
    <source>
        <dbReference type="Pfam" id="PF08401"/>
    </source>
</evidence>
<protein>
    <submittedName>
        <fullName evidence="3">DNA primase TraC</fullName>
        <ecNumber evidence="3">2.7.7.-</ecNumber>
    </submittedName>
</protein>
<organism evidence="3 4">
    <name type="scientific">Polystyrenella longa</name>
    <dbReference type="NCBI Taxonomy" id="2528007"/>
    <lineage>
        <taxon>Bacteria</taxon>
        <taxon>Pseudomonadati</taxon>
        <taxon>Planctomycetota</taxon>
        <taxon>Planctomycetia</taxon>
        <taxon>Planctomycetales</taxon>
        <taxon>Planctomycetaceae</taxon>
        <taxon>Polystyrenella</taxon>
    </lineage>
</organism>
<proteinExistence type="predicted"/>
<dbReference type="RefSeq" id="WP_197440652.1">
    <property type="nucleotide sequence ID" value="NZ_CP036281.1"/>
</dbReference>
<dbReference type="InterPro" id="IPR017113">
    <property type="entry name" value="Antirestriction_ArdC"/>
</dbReference>
<dbReference type="Pfam" id="PF08401">
    <property type="entry name" value="ArdcN"/>
    <property type="match status" value="1"/>
</dbReference>
<feature type="domain" description="Polyvalent protein metallopeptidase" evidence="2">
    <location>
        <begin position="151"/>
        <end position="272"/>
    </location>
</feature>
<keyword evidence="3" id="KW-0548">Nucleotidyltransferase</keyword>
<sequence>MTKQDDIRTDITNQIIDSLTNGKILPWRRPWKCNRNAGMATSLSSGDRYRGVNQIILQVAAMRHGYQSKWWATYKQIQASGGQVIKGEKGTKIVLWKPIERKTVSQNGEENKESYFIMRQFTVFNVEQTEGLDRFQVSGDPQPTDTFERYERAEELIRSTDADIRYGGSSAYYSLGGDYIQCPPVGQFESPAGYYETIFHELVHWTEPRLNWERQKYGYEMGELIAELGACFLMGELEIPFAENISNHAAYLDGWLKKMKGDPKFIFDASSQASKAVDYLLSYSEQLASTT</sequence>